<evidence type="ECO:0000313" key="1">
    <source>
        <dbReference type="EMBL" id="SGZ49376.1"/>
    </source>
</evidence>
<keyword evidence="2" id="KW-1185">Reference proteome</keyword>
<name>A0A1L0BE66_9ASCO</name>
<evidence type="ECO:0000313" key="2">
    <source>
        <dbReference type="Proteomes" id="UP000182334"/>
    </source>
</evidence>
<dbReference type="AlphaFoldDB" id="A0A1L0BE66"/>
<sequence>MTVATIQLQPPVISTRAIPLITKRGKSPSHPLTPSAKQHQSPIYKNTYLTLPVVAAAVAKLLLNMKLRLAAVKAPREAVLNNLGRTIVCLQKLGFTLDKKKSEHLCELYGFRTVGRPRVSIPVGGFRTRGAGQWERGNASPVRTPILLGGSRLPGGTFRPV</sequence>
<organism evidence="1 2">
    <name type="scientific">Sungouiella intermedia</name>
    <dbReference type="NCBI Taxonomy" id="45354"/>
    <lineage>
        <taxon>Eukaryota</taxon>
        <taxon>Fungi</taxon>
        <taxon>Dikarya</taxon>
        <taxon>Ascomycota</taxon>
        <taxon>Saccharomycotina</taxon>
        <taxon>Pichiomycetes</taxon>
        <taxon>Metschnikowiaceae</taxon>
        <taxon>Sungouiella</taxon>
    </lineage>
</organism>
<dbReference type="EMBL" id="LT635757">
    <property type="protein sequence ID" value="SGZ49376.1"/>
    <property type="molecule type" value="Genomic_DNA"/>
</dbReference>
<accession>A0A1L0BE66</accession>
<gene>
    <name evidence="1" type="ORF">SAMEA4029010_CIC11G00000002354</name>
</gene>
<protein>
    <submittedName>
        <fullName evidence="1">CIC11C00000002354</fullName>
    </submittedName>
</protein>
<reference evidence="1 2" key="1">
    <citation type="submission" date="2016-10" db="EMBL/GenBank/DDBJ databases">
        <authorList>
            <person name="de Groot N.N."/>
        </authorList>
    </citation>
    <scope>NUCLEOTIDE SEQUENCE [LARGE SCALE GENOMIC DNA]</scope>
    <source>
        <strain evidence="1 2">CBS 141442</strain>
    </source>
</reference>
<proteinExistence type="predicted"/>
<dbReference type="Proteomes" id="UP000182334">
    <property type="component" value="Chromosome II"/>
</dbReference>